<dbReference type="Pfam" id="PF13458">
    <property type="entry name" value="Peripla_BP_6"/>
    <property type="match status" value="1"/>
</dbReference>
<keyword evidence="6" id="KW-1185">Reference proteome</keyword>
<dbReference type="SUPFAM" id="SSF53822">
    <property type="entry name" value="Periplasmic binding protein-like I"/>
    <property type="match status" value="1"/>
</dbReference>
<protein>
    <submittedName>
        <fullName evidence="5">Branched chain amino-acid ABC transporter substrate-binding protein</fullName>
    </submittedName>
</protein>
<evidence type="ECO:0000256" key="1">
    <source>
        <dbReference type="ARBA" id="ARBA00010062"/>
    </source>
</evidence>
<evidence type="ECO:0000259" key="4">
    <source>
        <dbReference type="Pfam" id="PF13458"/>
    </source>
</evidence>
<feature type="chain" id="PRO_5001741378" evidence="3">
    <location>
        <begin position="21"/>
        <end position="412"/>
    </location>
</feature>
<dbReference type="EMBL" id="CCSF01000001">
    <property type="protein sequence ID" value="CDZ93961.1"/>
    <property type="molecule type" value="Genomic_DNA"/>
</dbReference>
<name>A0A078LVU9_9PSED</name>
<accession>A0A078LVU9</accession>
<keyword evidence="2 3" id="KW-0732">Signal</keyword>
<dbReference type="AlphaFoldDB" id="A0A078LVU9"/>
<feature type="domain" description="Leucine-binding protein" evidence="4">
    <location>
        <begin position="23"/>
        <end position="369"/>
    </location>
</feature>
<evidence type="ECO:0000313" key="6">
    <source>
        <dbReference type="Proteomes" id="UP000053902"/>
    </source>
</evidence>
<evidence type="ECO:0000256" key="2">
    <source>
        <dbReference type="ARBA" id="ARBA00022729"/>
    </source>
</evidence>
<dbReference type="PANTHER" id="PTHR30483">
    <property type="entry name" value="LEUCINE-SPECIFIC-BINDING PROTEIN"/>
    <property type="match status" value="1"/>
</dbReference>
<dbReference type="OrthoDB" id="9147078at2"/>
<evidence type="ECO:0000313" key="5">
    <source>
        <dbReference type="EMBL" id="CDZ93961.1"/>
    </source>
</evidence>
<comment type="similarity">
    <text evidence="1">Belongs to the leucine-binding protein family.</text>
</comment>
<dbReference type="InterPro" id="IPR028081">
    <property type="entry name" value="Leu-bd"/>
</dbReference>
<feature type="signal peptide" evidence="3">
    <location>
        <begin position="1"/>
        <end position="20"/>
    </location>
</feature>
<dbReference type="PANTHER" id="PTHR30483:SF6">
    <property type="entry name" value="PERIPLASMIC BINDING PROTEIN OF ABC TRANSPORTER FOR NATURAL AMINO ACIDS"/>
    <property type="match status" value="1"/>
</dbReference>
<sequence length="412" mass="46544">MFRVLMYCLLLSFLATGVQASETIRIGLNAPTTGNYKSEGLELRRGALLAVDEINRRGGILGQPLELISRNTAARAERARDNIEFFATQRVRMVLGGATSEEAIAAGKRARELGLLYFPTLGYANEITGREGHRHLFRETNSAWMSARVLGEYLSWHLPNRRYFYISLDDAWGHSMEQALRESTKSRDRARHGYARIPAHGARHDDYLAALKKAEASSADVLVVVLLGQNLVQTMRLANDMQLNKRVQVIVPNLTASLIEQAGPQVMEHVIGTKAWTWRVPEQTGSVEGHAFVDAYIRLHQGYPGSTAASAYAIVRQWADAVQRAGSSDSEAVITALENHRYSLLKDEQYWRDFDHQNVQAIYAVRVRSRSDIMQDRFKQDYFTIIHRLDGEEAAPSLDDWQQERGEELMLQ</sequence>
<reference evidence="5 6" key="1">
    <citation type="submission" date="2014-07" db="EMBL/GenBank/DDBJ databases">
        <authorList>
            <person name="Urmite Genomes Urmite Genomes"/>
        </authorList>
    </citation>
    <scope>NUCLEOTIDE SEQUENCE [LARGE SCALE GENOMIC DNA]</scope>
    <source>
        <strain evidence="5 6">20_BN</strain>
    </source>
</reference>
<dbReference type="InterPro" id="IPR051010">
    <property type="entry name" value="BCAA_transport"/>
</dbReference>
<proteinExistence type="inferred from homology"/>
<dbReference type="InterPro" id="IPR028082">
    <property type="entry name" value="Peripla_BP_I"/>
</dbReference>
<dbReference type="Gene3D" id="3.40.50.2300">
    <property type="match status" value="2"/>
</dbReference>
<dbReference type="HOGENOM" id="CLU_027128_1_0_6"/>
<gene>
    <name evidence="5" type="ORF">BN1079_01267</name>
</gene>
<dbReference type="Proteomes" id="UP000053902">
    <property type="component" value="Unassembled WGS sequence"/>
</dbReference>
<organism evidence="5 6">
    <name type="scientific">Pseudomonas saudiphocaensis</name>
    <dbReference type="NCBI Taxonomy" id="1499686"/>
    <lineage>
        <taxon>Bacteria</taxon>
        <taxon>Pseudomonadati</taxon>
        <taxon>Pseudomonadota</taxon>
        <taxon>Gammaproteobacteria</taxon>
        <taxon>Pseudomonadales</taxon>
        <taxon>Pseudomonadaceae</taxon>
        <taxon>Pseudomonas</taxon>
    </lineage>
</organism>
<dbReference type="STRING" id="1499686.BN1079_01267"/>
<dbReference type="eggNOG" id="COG0683">
    <property type="taxonomic scope" value="Bacteria"/>
</dbReference>
<evidence type="ECO:0000256" key="3">
    <source>
        <dbReference type="SAM" id="SignalP"/>
    </source>
</evidence>
<dbReference type="RefSeq" id="WP_037023065.1">
    <property type="nucleotide sequence ID" value="NZ_CCSF01000001.1"/>
</dbReference>